<feature type="region of interest" description="Disordered" evidence="1">
    <location>
        <begin position="1"/>
        <end position="72"/>
    </location>
</feature>
<proteinExistence type="predicted"/>
<dbReference type="Proteomes" id="UP000054408">
    <property type="component" value="Unassembled WGS sequence"/>
</dbReference>
<name>A0A0L0D6W8_THETB</name>
<keyword evidence="3" id="KW-1185">Reference proteome</keyword>
<accession>A0A0L0D6W8</accession>
<protein>
    <submittedName>
        <fullName evidence="2">Uncharacterized protein</fullName>
    </submittedName>
</protein>
<dbReference type="RefSeq" id="XP_013759088.1">
    <property type="nucleotide sequence ID" value="XM_013903634.1"/>
</dbReference>
<dbReference type="AlphaFoldDB" id="A0A0L0D6W8"/>
<dbReference type="GeneID" id="25563856"/>
<gene>
    <name evidence="2" type="ORF">AMSG_04304</name>
</gene>
<evidence type="ECO:0000256" key="1">
    <source>
        <dbReference type="SAM" id="MobiDB-lite"/>
    </source>
</evidence>
<evidence type="ECO:0000313" key="3">
    <source>
        <dbReference type="Proteomes" id="UP000054408"/>
    </source>
</evidence>
<dbReference type="EMBL" id="GL349449">
    <property type="protein sequence ID" value="KNC48074.1"/>
    <property type="molecule type" value="Genomic_DNA"/>
</dbReference>
<feature type="compositionally biased region" description="Low complexity" evidence="1">
    <location>
        <begin position="402"/>
        <end position="417"/>
    </location>
</feature>
<feature type="region of interest" description="Disordered" evidence="1">
    <location>
        <begin position="165"/>
        <end position="211"/>
    </location>
</feature>
<evidence type="ECO:0000313" key="2">
    <source>
        <dbReference type="EMBL" id="KNC48074.1"/>
    </source>
</evidence>
<feature type="compositionally biased region" description="Low complexity" evidence="1">
    <location>
        <begin position="63"/>
        <end position="72"/>
    </location>
</feature>
<feature type="compositionally biased region" description="Basic and acidic residues" evidence="1">
    <location>
        <begin position="194"/>
        <end position="211"/>
    </location>
</feature>
<reference evidence="2 3" key="1">
    <citation type="submission" date="2010-05" db="EMBL/GenBank/DDBJ databases">
        <title>The Genome Sequence of Thecamonas trahens ATCC 50062.</title>
        <authorList>
            <consortium name="The Broad Institute Genome Sequencing Platform"/>
            <person name="Russ C."/>
            <person name="Cuomo C."/>
            <person name="Shea T."/>
            <person name="Young S.K."/>
            <person name="Zeng Q."/>
            <person name="Koehrsen M."/>
            <person name="Haas B."/>
            <person name="Borodovsky M."/>
            <person name="Guigo R."/>
            <person name="Alvarado L."/>
            <person name="Berlin A."/>
            <person name="Bochicchio J."/>
            <person name="Borenstein D."/>
            <person name="Chapman S."/>
            <person name="Chen Z."/>
            <person name="Freedman E."/>
            <person name="Gellesch M."/>
            <person name="Goldberg J."/>
            <person name="Griggs A."/>
            <person name="Gujja S."/>
            <person name="Heilman E."/>
            <person name="Heiman D."/>
            <person name="Hepburn T."/>
            <person name="Howarth C."/>
            <person name="Jen D."/>
            <person name="Larson L."/>
            <person name="Mehta T."/>
            <person name="Park D."/>
            <person name="Pearson M."/>
            <person name="Roberts A."/>
            <person name="Saif S."/>
            <person name="Shenoy N."/>
            <person name="Sisk P."/>
            <person name="Stolte C."/>
            <person name="Sykes S."/>
            <person name="Thomson T."/>
            <person name="Walk T."/>
            <person name="White J."/>
            <person name="Yandava C."/>
            <person name="Burger G."/>
            <person name="Gray M.W."/>
            <person name="Holland P.W.H."/>
            <person name="King N."/>
            <person name="Lang F.B.F."/>
            <person name="Roger A.J."/>
            <person name="Ruiz-Trillo I."/>
            <person name="Lander E."/>
            <person name="Nusbaum C."/>
        </authorList>
    </citation>
    <scope>NUCLEOTIDE SEQUENCE [LARGE SCALE GENOMIC DNA]</scope>
    <source>
        <strain evidence="2 3">ATCC 50062</strain>
    </source>
</reference>
<feature type="compositionally biased region" description="Basic residues" evidence="1">
    <location>
        <begin position="168"/>
        <end position="183"/>
    </location>
</feature>
<organism evidence="2 3">
    <name type="scientific">Thecamonas trahens ATCC 50062</name>
    <dbReference type="NCBI Taxonomy" id="461836"/>
    <lineage>
        <taxon>Eukaryota</taxon>
        <taxon>Apusozoa</taxon>
        <taxon>Apusomonadida</taxon>
        <taxon>Apusomonadidae</taxon>
        <taxon>Thecamonas</taxon>
    </lineage>
</organism>
<dbReference type="RefSeq" id="XP_013759089.1">
    <property type="nucleotide sequence ID" value="XM_013903635.1"/>
</dbReference>
<sequence>MSRVVDFKPSPRNVAMSKPSLPVSGAGFVERSPTPRSLPGGAVKGCLEPVREGSQPPQPVVNAAGAGSSPSGSAPRMLNGVAYPAPAHVVPGYQRMAAQQMQMMAAMPMYAAAFAANPMQMQMQMAQMQMAQMQMQAQMRARMAAAQAAMTGSAHKSAANAAADLLQLKKKPMSKKKRKRSHSPRMSTPSAVSLKREAARERLRGMDPDELSRAAREHYERLKPHLDREPVGLLFQCDQCHLVLPLSCFRSRRSGDAPMRSKALASVACYFCVWALTRDVYCTNCNQYHMVPNTIDDIPIQCGVGNRRKRRPHTCHSVFCLTHTVYHIPNSLDKPRPAPSCWTKSEELATSMKLGIQPNSRAGPRTSLRPAAMDTLLKDSPPRSAKPIPEADDGISSLLLDAVAPPEQTTATPAPIADYDSGVEAQPEVEASANNYDDNSEDVAPPAKRAHLL</sequence>
<dbReference type="EMBL" id="GL349449">
    <property type="protein sequence ID" value="KNC48073.1"/>
    <property type="molecule type" value="Genomic_DNA"/>
</dbReference>
<feature type="region of interest" description="Disordered" evidence="1">
    <location>
        <begin position="401"/>
        <end position="453"/>
    </location>
</feature>